<evidence type="ECO:0000313" key="1">
    <source>
        <dbReference type="EMBL" id="KAI5658636.1"/>
    </source>
</evidence>
<dbReference type="EMBL" id="CM044706">
    <property type="protein sequence ID" value="KAI5658636.1"/>
    <property type="molecule type" value="Genomic_DNA"/>
</dbReference>
<name>A0ACC0AGL7_CATRO</name>
<keyword evidence="2" id="KW-1185">Reference proteome</keyword>
<organism evidence="1 2">
    <name type="scientific">Catharanthus roseus</name>
    <name type="common">Madagascar periwinkle</name>
    <name type="synonym">Vinca rosea</name>
    <dbReference type="NCBI Taxonomy" id="4058"/>
    <lineage>
        <taxon>Eukaryota</taxon>
        <taxon>Viridiplantae</taxon>
        <taxon>Streptophyta</taxon>
        <taxon>Embryophyta</taxon>
        <taxon>Tracheophyta</taxon>
        <taxon>Spermatophyta</taxon>
        <taxon>Magnoliopsida</taxon>
        <taxon>eudicotyledons</taxon>
        <taxon>Gunneridae</taxon>
        <taxon>Pentapetalae</taxon>
        <taxon>asterids</taxon>
        <taxon>lamiids</taxon>
        <taxon>Gentianales</taxon>
        <taxon>Apocynaceae</taxon>
        <taxon>Rauvolfioideae</taxon>
        <taxon>Vinceae</taxon>
        <taxon>Catharanthinae</taxon>
        <taxon>Catharanthus</taxon>
    </lineage>
</organism>
<evidence type="ECO:0000313" key="2">
    <source>
        <dbReference type="Proteomes" id="UP001060085"/>
    </source>
</evidence>
<dbReference type="Proteomes" id="UP001060085">
    <property type="component" value="Linkage Group LG06"/>
</dbReference>
<gene>
    <name evidence="1" type="ORF">M9H77_27429</name>
</gene>
<protein>
    <submittedName>
        <fullName evidence="1">Uncharacterized protein</fullName>
    </submittedName>
</protein>
<comment type="caution">
    <text evidence="1">The sequence shown here is derived from an EMBL/GenBank/DDBJ whole genome shotgun (WGS) entry which is preliminary data.</text>
</comment>
<accession>A0ACC0AGL7</accession>
<sequence length="199" mass="20943">MMEVDDMAARVIQGLPSSPTQITSFAKKVQTIIRRCMVSIGNPRRGGERGEGSGGHGRGDLGSSNHGDSFDSLDLDISSFSLGLSPPAQSHPGGLGTSYAPPPQGLWFSSFWSPHPSGLGFSSFQVPPPLGIVSSSFQAPPHPGTVGSSIPHMPISYASSSDSDEHDDERSDDVTPARQLGFGHRVGKKTTGFTPSDWP</sequence>
<proteinExistence type="predicted"/>
<reference evidence="2" key="1">
    <citation type="journal article" date="2023" name="Nat. Plants">
        <title>Single-cell RNA sequencing provides a high-resolution roadmap for understanding the multicellular compartmentation of specialized metabolism.</title>
        <authorList>
            <person name="Sun S."/>
            <person name="Shen X."/>
            <person name="Li Y."/>
            <person name="Li Y."/>
            <person name="Wang S."/>
            <person name="Li R."/>
            <person name="Zhang H."/>
            <person name="Shen G."/>
            <person name="Guo B."/>
            <person name="Wei J."/>
            <person name="Xu J."/>
            <person name="St-Pierre B."/>
            <person name="Chen S."/>
            <person name="Sun C."/>
        </authorList>
    </citation>
    <scope>NUCLEOTIDE SEQUENCE [LARGE SCALE GENOMIC DNA]</scope>
</reference>